<evidence type="ECO:0000313" key="4">
    <source>
        <dbReference type="Proteomes" id="UP000663828"/>
    </source>
</evidence>
<dbReference type="PANTHER" id="PTHR24104">
    <property type="entry name" value="E3 UBIQUITIN-PROTEIN LIGASE NHLRC1-RELATED"/>
    <property type="match status" value="1"/>
</dbReference>
<dbReference type="Proteomes" id="UP000663828">
    <property type="component" value="Unassembled WGS sequence"/>
</dbReference>
<dbReference type="InterPro" id="IPR001258">
    <property type="entry name" value="NHL_repeat"/>
</dbReference>
<organism evidence="2 4">
    <name type="scientific">Adineta ricciae</name>
    <name type="common">Rotifer</name>
    <dbReference type="NCBI Taxonomy" id="249248"/>
    <lineage>
        <taxon>Eukaryota</taxon>
        <taxon>Metazoa</taxon>
        <taxon>Spiralia</taxon>
        <taxon>Gnathifera</taxon>
        <taxon>Rotifera</taxon>
        <taxon>Eurotatoria</taxon>
        <taxon>Bdelloidea</taxon>
        <taxon>Adinetida</taxon>
        <taxon>Adinetidae</taxon>
        <taxon>Adineta</taxon>
    </lineage>
</organism>
<gene>
    <name evidence="3" type="ORF">EDS130_LOCUS26980</name>
    <name evidence="2" type="ORF">XAT740_LOCUS24149</name>
</gene>
<reference evidence="2" key="1">
    <citation type="submission" date="2021-02" db="EMBL/GenBank/DDBJ databases">
        <authorList>
            <person name="Nowell W R."/>
        </authorList>
    </citation>
    <scope>NUCLEOTIDE SEQUENCE</scope>
</reference>
<keyword evidence="4" id="KW-1185">Reference proteome</keyword>
<evidence type="ECO:0000256" key="1">
    <source>
        <dbReference type="ARBA" id="ARBA00022737"/>
    </source>
</evidence>
<dbReference type="Proteomes" id="UP000663852">
    <property type="component" value="Unassembled WGS sequence"/>
</dbReference>
<dbReference type="PANTHER" id="PTHR24104:SF25">
    <property type="entry name" value="PROTEIN LIN-41"/>
    <property type="match status" value="1"/>
</dbReference>
<dbReference type="AlphaFoldDB" id="A0A814X6X0"/>
<accession>A0A814X6X0</accession>
<evidence type="ECO:0000313" key="3">
    <source>
        <dbReference type="EMBL" id="CAF1231958.1"/>
    </source>
</evidence>
<sequence length="518" mass="57870">MFYLHYNSWSFYVNLCQWFLFLSNWKLVHLQNTFTATIILKQPGTQFIPISMSIQLLSVNLVESIMKCSMLCTNNFLCGVYDYEVSVPRQCRLFEGNANNMGYIAPSSYIQSNVGIVQLTSDLFEEYGQRCVSSCYQSRYLRCNNNSKCDCMPHSYWNSSISMCVPQLVKRGSPCQQNMNMCREDLNYTCLQFNQCGPISILSGTTIINSYTVINGSSTIGLNRPIGISVFSTNVDSLVIADSNNNRIIGVWDANKMGQNISVIATEWSSGHSLCNPFDVYVDNSNTYNLYVSDFCNSQVVRYTNMQTINPPPLIVAGYQQSTGTGLRYLNGPFGIAADSHNNVIVASLADSRVLFWRPNATNGTIMVDSSTIGNSLMSNQGPCGIAFDEQNSLLYVADTFNHRIRRYSINNSWPCNGTTVAGGNGPGSRSNQLYYPNDVWVSKKTGTLYIADSANNRIQRWEKGATEGVTIAGDPYGNRGTSSTLFDDPVSITINANETYMYVTDMFNNRIQRFELI</sequence>
<dbReference type="Pfam" id="PF01436">
    <property type="entry name" value="NHL"/>
    <property type="match status" value="1"/>
</dbReference>
<dbReference type="InterPro" id="IPR050952">
    <property type="entry name" value="TRIM-NHL_E3_ligases"/>
</dbReference>
<dbReference type="CDD" id="cd05819">
    <property type="entry name" value="NHL"/>
    <property type="match status" value="1"/>
</dbReference>
<protein>
    <submittedName>
        <fullName evidence="2">Uncharacterized protein</fullName>
    </submittedName>
</protein>
<comment type="caution">
    <text evidence="2">The sequence shown here is derived from an EMBL/GenBank/DDBJ whole genome shotgun (WGS) entry which is preliminary data.</text>
</comment>
<name>A0A814X6X0_ADIRI</name>
<dbReference type="SUPFAM" id="SSF101898">
    <property type="entry name" value="NHL repeat"/>
    <property type="match status" value="1"/>
</dbReference>
<evidence type="ECO:0000313" key="2">
    <source>
        <dbReference type="EMBL" id="CAF1210176.1"/>
    </source>
</evidence>
<keyword evidence="1" id="KW-0677">Repeat</keyword>
<dbReference type="GO" id="GO:0008270">
    <property type="term" value="F:zinc ion binding"/>
    <property type="evidence" value="ECO:0007669"/>
    <property type="project" value="UniProtKB-KW"/>
</dbReference>
<proteinExistence type="predicted"/>
<dbReference type="InterPro" id="IPR011042">
    <property type="entry name" value="6-blade_b-propeller_TolB-like"/>
</dbReference>
<dbReference type="Gene3D" id="2.120.10.30">
    <property type="entry name" value="TolB, C-terminal domain"/>
    <property type="match status" value="2"/>
</dbReference>
<dbReference type="EMBL" id="CAJNOR010001854">
    <property type="protein sequence ID" value="CAF1210176.1"/>
    <property type="molecule type" value="Genomic_DNA"/>
</dbReference>
<dbReference type="EMBL" id="CAJNOJ010000167">
    <property type="protein sequence ID" value="CAF1231958.1"/>
    <property type="molecule type" value="Genomic_DNA"/>
</dbReference>
<dbReference type="OrthoDB" id="9996100at2759"/>